<dbReference type="AlphaFoldDB" id="A0A318I159"/>
<dbReference type="EMBL" id="QJJX01000009">
    <property type="protein sequence ID" value="PXX22780.1"/>
    <property type="molecule type" value="Genomic_DNA"/>
</dbReference>
<reference evidence="1 2" key="1">
    <citation type="submission" date="2018-05" db="EMBL/GenBank/DDBJ databases">
        <title>Genomic Encyclopedia of Type Strains, Phase I: the one thousand microbial genomes (KMG-I) project.</title>
        <authorList>
            <person name="Kyrpides N."/>
        </authorList>
    </citation>
    <scope>NUCLEOTIDE SEQUENCE [LARGE SCALE GENOMIC DNA]</scope>
    <source>
        <strain evidence="1 2">DSM 15611</strain>
    </source>
</reference>
<accession>A0A318I159</accession>
<organism evidence="1 2">
    <name type="scientific">Hoylesella shahii DSM 15611 = JCM 12083</name>
    <dbReference type="NCBI Taxonomy" id="1122991"/>
    <lineage>
        <taxon>Bacteria</taxon>
        <taxon>Pseudomonadati</taxon>
        <taxon>Bacteroidota</taxon>
        <taxon>Bacteroidia</taxon>
        <taxon>Bacteroidales</taxon>
        <taxon>Prevotellaceae</taxon>
        <taxon>Hoylesella</taxon>
    </lineage>
</organism>
<sequence>MNLTSTAIKRLAMSLLLLFVIGISTLMSQTYYDRITNVQTPNVANLGVYGEIPVSPYTGTPEVSIPLYELNLKGLNFPITLSHHSGSIKPEQHVGWVGLGWTLNAGGVIYRTINGNIDELSTTSTDPYFYKQGYYFKHGLLDTDKWNNKEYLLEMAKEDQSSHKDRAPDEFSFNFLGISGKFYLSEKGKWVVQSNRPIKVEFNGKINAYPEVQLSTTNDQIPTFSGFTLIDEKGNRFLFGYERQSIEYAKPFFDQGKTAWTATSWYLTHVYLASGESVKLEYRRGPYINQLIYNYSAVMLQSKEAPWGKGGKELVRTPEWSEGIFGALIAPLYLRSITTANETIRFGLSVAKDLQTPTDVYKAYFDVHKNWKEFATCLATMGVTSAKQHPICFGLLKWMKLDSLTITSHDKSTHMGYKFLYEENRQSRLLLRTLKAIGKRTKDVELSYHFDYNRPEELPAYYSQKTDHWGYYNGRAFLGIALNYHIIKEANPAYATIGQLTRITYPTGGYTRFVFEPHTYAKNLNLLRWEGCYNEGSDKYAGGARIKEIVSSSTGKSEDEFLLHRYYYSKTRTGRSSGVCGGQFRYYYGNYKVWGYESGTWRTISVFSSCSVLPASNNSQGASVGYTDVIEENADGSYQRYHYSNFDNGHLDESFECTIQNGMETREQYAFKGQERGLLLRKQSYDSMGRLKNVETLDYEKSKQRTIMYVQ</sequence>
<gene>
    <name evidence="1" type="ORF">EJ73_01054</name>
</gene>
<proteinExistence type="predicted"/>
<name>A0A318I159_9BACT</name>
<comment type="caution">
    <text evidence="1">The sequence shown here is derived from an EMBL/GenBank/DDBJ whole genome shotgun (WGS) entry which is preliminary data.</text>
</comment>
<dbReference type="STRING" id="1122991.GCA_000613445_02630"/>
<protein>
    <recommendedName>
        <fullName evidence="3">YD repeat-containing protein</fullName>
    </recommendedName>
</protein>
<dbReference type="Proteomes" id="UP000248314">
    <property type="component" value="Unassembled WGS sequence"/>
</dbReference>
<evidence type="ECO:0008006" key="3">
    <source>
        <dbReference type="Google" id="ProtNLM"/>
    </source>
</evidence>
<evidence type="ECO:0000313" key="2">
    <source>
        <dbReference type="Proteomes" id="UP000248314"/>
    </source>
</evidence>
<dbReference type="RefSeq" id="WP_110370119.1">
    <property type="nucleotide sequence ID" value="NZ_QJJX01000009.1"/>
</dbReference>
<keyword evidence="2" id="KW-1185">Reference proteome</keyword>
<evidence type="ECO:0000313" key="1">
    <source>
        <dbReference type="EMBL" id="PXX22780.1"/>
    </source>
</evidence>